<gene>
    <name evidence="1" type="ORF">S06H3_40010</name>
</gene>
<proteinExistence type="predicted"/>
<comment type="caution">
    <text evidence="1">The sequence shown here is derived from an EMBL/GenBank/DDBJ whole genome shotgun (WGS) entry which is preliminary data.</text>
</comment>
<protein>
    <submittedName>
        <fullName evidence="1">Uncharacterized protein</fullName>
    </submittedName>
</protein>
<accession>X1NR99</accession>
<reference evidence="1" key="1">
    <citation type="journal article" date="2014" name="Front. Microbiol.">
        <title>High frequency of phylogenetically diverse reductive dehalogenase-homologous genes in deep subseafloor sedimentary metagenomes.</title>
        <authorList>
            <person name="Kawai M."/>
            <person name="Futagami T."/>
            <person name="Toyoda A."/>
            <person name="Takaki Y."/>
            <person name="Nishi S."/>
            <person name="Hori S."/>
            <person name="Arai W."/>
            <person name="Tsubouchi T."/>
            <person name="Morono Y."/>
            <person name="Uchiyama I."/>
            <person name="Ito T."/>
            <person name="Fujiyama A."/>
            <person name="Inagaki F."/>
            <person name="Takami H."/>
        </authorList>
    </citation>
    <scope>NUCLEOTIDE SEQUENCE</scope>
    <source>
        <strain evidence="1">Expedition CK06-06</strain>
    </source>
</reference>
<feature type="non-terminal residue" evidence="1">
    <location>
        <position position="1"/>
    </location>
</feature>
<dbReference type="EMBL" id="BARV01024520">
    <property type="protein sequence ID" value="GAI46557.1"/>
    <property type="molecule type" value="Genomic_DNA"/>
</dbReference>
<sequence>VYWQQIHRVDESLGSMRIHGILPTAGPYQELFRLRGKLMGQVGFKFPREITMLLHLVGLSPGEIKLWHDVESGFMSEARAYPGAPPVYKAVSDETAMAILKHEMTKELEVELMTPDEYLGE</sequence>
<organism evidence="1">
    <name type="scientific">marine sediment metagenome</name>
    <dbReference type="NCBI Taxonomy" id="412755"/>
    <lineage>
        <taxon>unclassified sequences</taxon>
        <taxon>metagenomes</taxon>
        <taxon>ecological metagenomes</taxon>
    </lineage>
</organism>
<evidence type="ECO:0000313" key="1">
    <source>
        <dbReference type="EMBL" id="GAI46557.1"/>
    </source>
</evidence>
<name>X1NR99_9ZZZZ</name>
<dbReference type="AlphaFoldDB" id="X1NR99"/>